<gene>
    <name evidence="1" type="ORF">VU00_10074</name>
</gene>
<dbReference type="AlphaFoldDB" id="A0A3S3QXH5"/>
<name>A0A3S3QXH5_9BACT</name>
<dbReference type="Proteomes" id="UP000287615">
    <property type="component" value="Unassembled WGS sequence"/>
</dbReference>
<reference evidence="1 2" key="1">
    <citation type="submission" date="2017-01" db="EMBL/GenBank/DDBJ databases">
        <title>The cable genome- insights into the physiology and evolution of filamentous bacteria capable of sulfide oxidation via long distance electron transfer.</title>
        <authorList>
            <person name="Schreiber L."/>
            <person name="Bjerg J.T."/>
            <person name="Boggild A."/>
            <person name="Van De Vossenberg J."/>
            <person name="Meysman F."/>
            <person name="Nielsen L.P."/>
            <person name="Schramm A."/>
            <person name="Kjeldsen K.U."/>
        </authorList>
    </citation>
    <scope>NUCLEOTIDE SEQUENCE [LARGE SCALE GENOMIC DNA]</scope>
    <source>
        <strain evidence="1">A3</strain>
    </source>
</reference>
<feature type="non-terminal residue" evidence="1">
    <location>
        <position position="1"/>
    </location>
</feature>
<accession>A0A3S3QXH5</accession>
<evidence type="ECO:0000313" key="1">
    <source>
        <dbReference type="EMBL" id="RWX50903.1"/>
    </source>
</evidence>
<comment type="caution">
    <text evidence="1">The sequence shown here is derived from an EMBL/GenBank/DDBJ whole genome shotgun (WGS) entry which is preliminary data.</text>
</comment>
<proteinExistence type="predicted"/>
<organism evidence="1 2">
    <name type="scientific">Candidatus Electrothrix marina</name>
    <dbReference type="NCBI Taxonomy" id="1859130"/>
    <lineage>
        <taxon>Bacteria</taxon>
        <taxon>Pseudomonadati</taxon>
        <taxon>Thermodesulfobacteriota</taxon>
        <taxon>Desulfobulbia</taxon>
        <taxon>Desulfobulbales</taxon>
        <taxon>Desulfobulbaceae</taxon>
        <taxon>Candidatus Electrothrix</taxon>
    </lineage>
</organism>
<sequence length="56" mass="6615">NSRYPYQNKAELLAESIRDHWVLLDVTFREDDSRLRKGQGPENLAVLRHIEPNLLK</sequence>
<protein>
    <submittedName>
        <fullName evidence="1">Uncharacterized protein</fullName>
    </submittedName>
</protein>
<evidence type="ECO:0000313" key="2">
    <source>
        <dbReference type="Proteomes" id="UP000287615"/>
    </source>
</evidence>
<dbReference type="EMBL" id="MTKR01000007">
    <property type="protein sequence ID" value="RWX50903.1"/>
    <property type="molecule type" value="Genomic_DNA"/>
</dbReference>